<feature type="non-terminal residue" evidence="2">
    <location>
        <position position="1"/>
    </location>
</feature>
<accession>B9TGN7</accession>
<evidence type="ECO:0000256" key="1">
    <source>
        <dbReference type="SAM" id="MobiDB-lite"/>
    </source>
</evidence>
<feature type="compositionally biased region" description="Basic residues" evidence="1">
    <location>
        <begin position="90"/>
        <end position="114"/>
    </location>
</feature>
<evidence type="ECO:0000313" key="3">
    <source>
        <dbReference type="Proteomes" id="UP000008311"/>
    </source>
</evidence>
<name>B9TGN7_RICCO</name>
<protein>
    <submittedName>
        <fullName evidence="2">Uncharacterized protein</fullName>
    </submittedName>
</protein>
<dbReference type="AlphaFoldDB" id="B9TGN7"/>
<dbReference type="InParanoid" id="B9TGN7"/>
<feature type="region of interest" description="Disordered" evidence="1">
    <location>
        <begin position="36"/>
        <end position="56"/>
    </location>
</feature>
<feature type="compositionally biased region" description="Basic and acidic residues" evidence="1">
    <location>
        <begin position="36"/>
        <end position="53"/>
    </location>
</feature>
<dbReference type="EMBL" id="EQ980792">
    <property type="protein sequence ID" value="EEF24977.1"/>
    <property type="molecule type" value="Genomic_DNA"/>
</dbReference>
<organism evidence="2 3">
    <name type="scientific">Ricinus communis</name>
    <name type="common">Castor bean</name>
    <dbReference type="NCBI Taxonomy" id="3988"/>
    <lineage>
        <taxon>Eukaryota</taxon>
        <taxon>Viridiplantae</taxon>
        <taxon>Streptophyta</taxon>
        <taxon>Embryophyta</taxon>
        <taxon>Tracheophyta</taxon>
        <taxon>Spermatophyta</taxon>
        <taxon>Magnoliopsida</taxon>
        <taxon>eudicotyledons</taxon>
        <taxon>Gunneridae</taxon>
        <taxon>Pentapetalae</taxon>
        <taxon>rosids</taxon>
        <taxon>fabids</taxon>
        <taxon>Malpighiales</taxon>
        <taxon>Euphorbiaceae</taxon>
        <taxon>Acalyphoideae</taxon>
        <taxon>Acalypheae</taxon>
        <taxon>Ricinus</taxon>
    </lineage>
</organism>
<gene>
    <name evidence="2" type="ORF">RCOM_1810430</name>
</gene>
<proteinExistence type="predicted"/>
<feature type="region of interest" description="Disordered" evidence="1">
    <location>
        <begin position="78"/>
        <end position="122"/>
    </location>
</feature>
<keyword evidence="3" id="KW-1185">Reference proteome</keyword>
<evidence type="ECO:0000313" key="2">
    <source>
        <dbReference type="EMBL" id="EEF24977.1"/>
    </source>
</evidence>
<sequence>ERRQCRRQRCIAIRIEQRKIAAHQRLRPVRLRGREPVREQRQRHIGHGRDPVHQRRHRCQAMRRARRIHVRQRDGIDEAPAYPAPERAARGQRHPRRYAPRPHHQRIVHGHQVRRREVGRGDPDARMRHAAQVRLRQRERMHEQHAAFILRQRRDEGNDARHRWPCCPPDDAEAARGMPQVRVAQHGFVGGQAREREPGRPHPRPMLLGREKAHAVAARTQCERQREEREQVAGRADRDNDEVSGFDGNLLLEYGTASRRILPMRL</sequence>
<dbReference type="Proteomes" id="UP000008311">
    <property type="component" value="Unassembled WGS sequence"/>
</dbReference>
<reference evidence="3" key="1">
    <citation type="journal article" date="2010" name="Nat. Biotechnol.">
        <title>Draft genome sequence of the oilseed species Ricinus communis.</title>
        <authorList>
            <person name="Chan A.P."/>
            <person name="Crabtree J."/>
            <person name="Zhao Q."/>
            <person name="Lorenzi H."/>
            <person name="Orvis J."/>
            <person name="Puiu D."/>
            <person name="Melake-Berhan A."/>
            <person name="Jones K.M."/>
            <person name="Redman J."/>
            <person name="Chen G."/>
            <person name="Cahoon E.B."/>
            <person name="Gedil M."/>
            <person name="Stanke M."/>
            <person name="Haas B.J."/>
            <person name="Wortman J.R."/>
            <person name="Fraser-Liggett C.M."/>
            <person name="Ravel J."/>
            <person name="Rabinowicz P.D."/>
        </authorList>
    </citation>
    <scope>NUCLEOTIDE SEQUENCE [LARGE SCALE GENOMIC DNA]</scope>
    <source>
        <strain evidence="3">cv. Hale</strain>
    </source>
</reference>